<gene>
    <name evidence="1" type="ORF">GCM10007962_07790</name>
</gene>
<reference evidence="1" key="2">
    <citation type="submission" date="2020-09" db="EMBL/GenBank/DDBJ databases">
        <authorList>
            <person name="Sun Q."/>
            <person name="Ohkuma M."/>
        </authorList>
    </citation>
    <scope>NUCLEOTIDE SEQUENCE</scope>
    <source>
        <strain evidence="1">JCM 12862</strain>
    </source>
</reference>
<dbReference type="AlphaFoldDB" id="A0A8J3BEP8"/>
<evidence type="ECO:0000313" key="2">
    <source>
        <dbReference type="Proteomes" id="UP000612329"/>
    </source>
</evidence>
<sequence length="391" mass="45605">MKRALLITILLTTLLSCSTRKQVEKSINSGNYDKAISDALDKLETNKSKKSKEDYIVMLKDAYLKAVDRDLNSIKFLEKDNNPEHYQDIFETFRALNNRQEAIKPLMPLQVNGKTINFKFNDYSDALITYRNKTSDYLYEKGLALLDSESKADIRQAYDIYSYIESINPNYEKTREFMDEAHARGTNYVMVDIENQTNQIIPRRLEDDLLNFDTYGLNQFWTVYHANPDANIHYDYAMKLQLKRINISPEQIKEKQIVRERNIVDGWEYKLGRKGNVMKDSLGNDIKIDKIVNVKARYSEFTQVKSTEILGDVVYVDLKTNQLVDTFPISSGYTFQNIFAAYKGDKRALTKDDINLLNNRRIPFPSNEQMVYDTGEDLKAKLKNIIRKFRT</sequence>
<reference evidence="1" key="1">
    <citation type="journal article" date="2014" name="Int. J. Syst. Evol. Microbiol.">
        <title>Complete genome sequence of Corynebacterium casei LMG S-19264T (=DSM 44701T), isolated from a smear-ripened cheese.</title>
        <authorList>
            <consortium name="US DOE Joint Genome Institute (JGI-PGF)"/>
            <person name="Walter F."/>
            <person name="Albersmeier A."/>
            <person name="Kalinowski J."/>
            <person name="Ruckert C."/>
        </authorList>
    </citation>
    <scope>NUCLEOTIDE SEQUENCE</scope>
    <source>
        <strain evidence="1">JCM 12862</strain>
    </source>
</reference>
<accession>A0A8J3BEP8</accession>
<comment type="caution">
    <text evidence="1">The sequence shown here is derived from an EMBL/GenBank/DDBJ whole genome shotgun (WGS) entry which is preliminary data.</text>
</comment>
<proteinExistence type="predicted"/>
<dbReference type="RefSeq" id="WP_188650258.1">
    <property type="nucleotide sequence ID" value="NZ_BMNR01000002.1"/>
</dbReference>
<dbReference type="Proteomes" id="UP000612329">
    <property type="component" value="Unassembled WGS sequence"/>
</dbReference>
<protein>
    <recommendedName>
        <fullName evidence="3">Lipoprotein</fullName>
    </recommendedName>
</protein>
<organism evidence="1 2">
    <name type="scientific">Yeosuana aromativorans</name>
    <dbReference type="NCBI Taxonomy" id="288019"/>
    <lineage>
        <taxon>Bacteria</taxon>
        <taxon>Pseudomonadati</taxon>
        <taxon>Bacteroidota</taxon>
        <taxon>Flavobacteriia</taxon>
        <taxon>Flavobacteriales</taxon>
        <taxon>Flavobacteriaceae</taxon>
        <taxon>Yeosuana</taxon>
    </lineage>
</organism>
<dbReference type="EMBL" id="BMNR01000002">
    <property type="protein sequence ID" value="GGK15923.1"/>
    <property type="molecule type" value="Genomic_DNA"/>
</dbReference>
<dbReference type="PROSITE" id="PS51257">
    <property type="entry name" value="PROKAR_LIPOPROTEIN"/>
    <property type="match status" value="1"/>
</dbReference>
<evidence type="ECO:0000313" key="1">
    <source>
        <dbReference type="EMBL" id="GGK15923.1"/>
    </source>
</evidence>
<name>A0A8J3BEP8_9FLAO</name>
<evidence type="ECO:0008006" key="3">
    <source>
        <dbReference type="Google" id="ProtNLM"/>
    </source>
</evidence>
<keyword evidence="2" id="KW-1185">Reference proteome</keyword>